<gene>
    <name evidence="1" type="ORF">SAMN05444407_10618</name>
</gene>
<dbReference type="Pfam" id="PF10677">
    <property type="entry name" value="DUF2490"/>
    <property type="match status" value="1"/>
</dbReference>
<evidence type="ECO:0008006" key="3">
    <source>
        <dbReference type="Google" id="ProtNLM"/>
    </source>
</evidence>
<sequence>MAPSYKYIWNNRILIQFYMKIKLSLIIVFLFGFSQCICAQSRDNYNMWFQYLMSARLTDKSTLTALSQYRSFDLAYDTRLFLVSAYVDYEVANDVKPALGMMFLILDSYKSDNRKKERYEKRPFQQVSLGGNIGRTSISHRFRVEERFISNPDEFIVRLRYLISLRIPFNKAGEKEKLYGILKNEIRMNVVKEEPFDSNRLTAGIGIKVGKNSAIEVAFINQLETGSTSNYAYVGYRNSFDWRKNKNK</sequence>
<dbReference type="Proteomes" id="UP000184069">
    <property type="component" value="Unassembled WGS sequence"/>
</dbReference>
<accession>A0A1M7D8Q5</accession>
<dbReference type="STRING" id="1423959.SAMN05444407_10618"/>
<dbReference type="AlphaFoldDB" id="A0A1M7D8Q5"/>
<name>A0A1M7D8Q5_9FLAO</name>
<evidence type="ECO:0000313" key="1">
    <source>
        <dbReference type="EMBL" id="SHL75911.1"/>
    </source>
</evidence>
<proteinExistence type="predicted"/>
<protein>
    <recommendedName>
        <fullName evidence="3">DUF2490 domain-containing protein</fullName>
    </recommendedName>
</protein>
<dbReference type="InterPro" id="IPR019619">
    <property type="entry name" value="DUF2490"/>
</dbReference>
<organism evidence="1 2">
    <name type="scientific">Chryseobacterium contaminans</name>
    <dbReference type="NCBI Taxonomy" id="1423959"/>
    <lineage>
        <taxon>Bacteria</taxon>
        <taxon>Pseudomonadati</taxon>
        <taxon>Bacteroidota</taxon>
        <taxon>Flavobacteriia</taxon>
        <taxon>Flavobacteriales</taxon>
        <taxon>Weeksellaceae</taxon>
        <taxon>Chryseobacterium group</taxon>
        <taxon>Chryseobacterium</taxon>
    </lineage>
</organism>
<reference evidence="1 2" key="1">
    <citation type="submission" date="2016-11" db="EMBL/GenBank/DDBJ databases">
        <authorList>
            <person name="Jaros S."/>
            <person name="Januszkiewicz K."/>
            <person name="Wedrychowicz H."/>
        </authorList>
    </citation>
    <scope>NUCLEOTIDE SEQUENCE [LARGE SCALE GENOMIC DNA]</scope>
    <source>
        <strain evidence="1 2">DSM 27621</strain>
    </source>
</reference>
<evidence type="ECO:0000313" key="2">
    <source>
        <dbReference type="Proteomes" id="UP000184069"/>
    </source>
</evidence>
<dbReference type="EMBL" id="FRBM01000006">
    <property type="protein sequence ID" value="SHL75911.1"/>
    <property type="molecule type" value="Genomic_DNA"/>
</dbReference>